<name>A0A0C3BI67_HEBCY</name>
<accession>A0A0C3BI67</accession>
<feature type="compositionally biased region" description="Polar residues" evidence="1">
    <location>
        <begin position="1"/>
        <end position="12"/>
    </location>
</feature>
<dbReference type="OrthoDB" id="3133596at2759"/>
<reference evidence="4" key="2">
    <citation type="submission" date="2015-01" db="EMBL/GenBank/DDBJ databases">
        <title>Evolutionary Origins and Diversification of the Mycorrhizal Mutualists.</title>
        <authorList>
            <consortium name="DOE Joint Genome Institute"/>
            <consortium name="Mycorrhizal Genomics Consortium"/>
            <person name="Kohler A."/>
            <person name="Kuo A."/>
            <person name="Nagy L.G."/>
            <person name="Floudas D."/>
            <person name="Copeland A."/>
            <person name="Barry K.W."/>
            <person name="Cichocki N."/>
            <person name="Veneault-Fourrey C."/>
            <person name="LaButti K."/>
            <person name="Lindquist E.A."/>
            <person name="Lipzen A."/>
            <person name="Lundell T."/>
            <person name="Morin E."/>
            <person name="Murat C."/>
            <person name="Riley R."/>
            <person name="Ohm R."/>
            <person name="Sun H."/>
            <person name="Tunlid A."/>
            <person name="Henrissat B."/>
            <person name="Grigoriev I.V."/>
            <person name="Hibbett D.S."/>
            <person name="Martin F."/>
        </authorList>
    </citation>
    <scope>NUCLEOTIDE SEQUENCE [LARGE SCALE GENOMIC DNA]</scope>
    <source>
        <strain evidence="4">h7</strain>
    </source>
</reference>
<feature type="region of interest" description="Disordered" evidence="1">
    <location>
        <begin position="291"/>
        <end position="398"/>
    </location>
</feature>
<protein>
    <recommendedName>
        <fullName evidence="2">HNH nuclease domain-containing protein</fullName>
    </recommendedName>
</protein>
<evidence type="ECO:0000313" key="3">
    <source>
        <dbReference type="EMBL" id="KIM36415.1"/>
    </source>
</evidence>
<sequence>MDSDGQTPSPTSKRIREDNAPYVLDVPATRKRRKLVSSLATTVKKNVAKEAAKVENLPEDSPPHCVVSRASEQRMVLEFAHVISGSTPDKELDRLEWSWGLPYNTLNVDTRRNIHTLAIDLHRLFDATKDNKPTGWFWIPSDDALGLLRTMYGVYVDAGNQTGGTQNTRHAPNSFYKKSTKFTYRLIPLPDMMESWSVRRYEGDSDAPFDPEEIQQSVYPFTDLPDIELHIPYHFVIVNTGKKLLQLYGHGKINYARDFHFLGVDDFLTRDLMDNTLDIYAAWMSSTPDPQWLTGEPYDDPKQDPPVDQRRKGGAGSDRRGPGKGGRSGKKSASGSQPPNTGAAPSGGQVGRRCTTSKSLAPSDSASYIEPLELADVSSKGSEDEDEPFVDDEDEEYEDEEWLEGLKEWVNGVWTATRRVDVARDGSGSEAEATMVGVLPDLARFKGVNETSL</sequence>
<evidence type="ECO:0000256" key="1">
    <source>
        <dbReference type="SAM" id="MobiDB-lite"/>
    </source>
</evidence>
<dbReference type="AlphaFoldDB" id="A0A0C3BI67"/>
<dbReference type="Proteomes" id="UP000053424">
    <property type="component" value="Unassembled WGS sequence"/>
</dbReference>
<evidence type="ECO:0000259" key="2">
    <source>
        <dbReference type="Pfam" id="PF13391"/>
    </source>
</evidence>
<organism evidence="3 4">
    <name type="scientific">Hebeloma cylindrosporum</name>
    <dbReference type="NCBI Taxonomy" id="76867"/>
    <lineage>
        <taxon>Eukaryota</taxon>
        <taxon>Fungi</taxon>
        <taxon>Dikarya</taxon>
        <taxon>Basidiomycota</taxon>
        <taxon>Agaricomycotina</taxon>
        <taxon>Agaricomycetes</taxon>
        <taxon>Agaricomycetidae</taxon>
        <taxon>Agaricales</taxon>
        <taxon>Agaricineae</taxon>
        <taxon>Hymenogastraceae</taxon>
        <taxon>Hebeloma</taxon>
    </lineage>
</organism>
<feature type="compositionally biased region" description="Polar residues" evidence="1">
    <location>
        <begin position="354"/>
        <end position="366"/>
    </location>
</feature>
<keyword evidence="4" id="KW-1185">Reference proteome</keyword>
<reference evidence="3 4" key="1">
    <citation type="submission" date="2014-04" db="EMBL/GenBank/DDBJ databases">
        <authorList>
            <consortium name="DOE Joint Genome Institute"/>
            <person name="Kuo A."/>
            <person name="Gay G."/>
            <person name="Dore J."/>
            <person name="Kohler A."/>
            <person name="Nagy L.G."/>
            <person name="Floudas D."/>
            <person name="Copeland A."/>
            <person name="Barry K.W."/>
            <person name="Cichocki N."/>
            <person name="Veneault-Fourrey C."/>
            <person name="LaButti K."/>
            <person name="Lindquist E.A."/>
            <person name="Lipzen A."/>
            <person name="Lundell T."/>
            <person name="Morin E."/>
            <person name="Murat C."/>
            <person name="Sun H."/>
            <person name="Tunlid A."/>
            <person name="Henrissat B."/>
            <person name="Grigoriev I.V."/>
            <person name="Hibbett D.S."/>
            <person name="Martin F."/>
            <person name="Nordberg H.P."/>
            <person name="Cantor M.N."/>
            <person name="Hua S.X."/>
        </authorList>
    </citation>
    <scope>NUCLEOTIDE SEQUENCE [LARGE SCALE GENOMIC DNA]</scope>
    <source>
        <strain evidence="4">h7</strain>
    </source>
</reference>
<dbReference type="Pfam" id="PF13391">
    <property type="entry name" value="HNH_2"/>
    <property type="match status" value="1"/>
</dbReference>
<proteinExistence type="predicted"/>
<gene>
    <name evidence="3" type="ORF">M413DRAFT_449133</name>
</gene>
<feature type="region of interest" description="Disordered" evidence="1">
    <location>
        <begin position="1"/>
        <end position="22"/>
    </location>
</feature>
<evidence type="ECO:0000313" key="4">
    <source>
        <dbReference type="Proteomes" id="UP000053424"/>
    </source>
</evidence>
<feature type="compositionally biased region" description="Basic and acidic residues" evidence="1">
    <location>
        <begin position="299"/>
        <end position="321"/>
    </location>
</feature>
<feature type="non-terminal residue" evidence="3">
    <location>
        <position position="1"/>
    </location>
</feature>
<dbReference type="InterPro" id="IPR003615">
    <property type="entry name" value="HNH_nuc"/>
</dbReference>
<feature type="compositionally biased region" description="Acidic residues" evidence="1">
    <location>
        <begin position="383"/>
        <end position="398"/>
    </location>
</feature>
<feature type="domain" description="HNH nuclease" evidence="2">
    <location>
        <begin position="65"/>
        <end position="127"/>
    </location>
</feature>
<dbReference type="EMBL" id="KN831805">
    <property type="protein sequence ID" value="KIM36415.1"/>
    <property type="molecule type" value="Genomic_DNA"/>
</dbReference>
<dbReference type="HOGENOM" id="CLU_556736_0_0_1"/>